<proteinExistence type="predicted"/>
<evidence type="ECO:0000313" key="3">
    <source>
        <dbReference type="Proteomes" id="UP001597052"/>
    </source>
</evidence>
<dbReference type="RefSeq" id="WP_256396020.1">
    <property type="nucleotide sequence ID" value="NZ_JANHDJ010000003.1"/>
</dbReference>
<evidence type="ECO:0000259" key="1">
    <source>
        <dbReference type="Pfam" id="PF20576"/>
    </source>
</evidence>
<gene>
    <name evidence="2" type="ORF">ACFSBW_12130</name>
</gene>
<dbReference type="AlphaFoldDB" id="A0ABD6D8L3"/>
<organism evidence="2 3">
    <name type="scientific">Halohasta litorea</name>
    <dbReference type="NCBI Taxonomy" id="869891"/>
    <lineage>
        <taxon>Archaea</taxon>
        <taxon>Methanobacteriati</taxon>
        <taxon>Methanobacteriota</taxon>
        <taxon>Stenosarchaea group</taxon>
        <taxon>Halobacteria</taxon>
        <taxon>Halobacteriales</taxon>
        <taxon>Haloferacaceae</taxon>
        <taxon>Halohasta</taxon>
    </lineage>
</organism>
<dbReference type="Pfam" id="PF20576">
    <property type="entry name" value="HEWD"/>
    <property type="match status" value="1"/>
</dbReference>
<sequence length="56" mass="6577">MSAALRRPTDRTCERCGRAEQWNPTTDSWEIADDEPGSIYCIHEWDINGRFMPFDE</sequence>
<dbReference type="Proteomes" id="UP001597052">
    <property type="component" value="Unassembled WGS sequence"/>
</dbReference>
<keyword evidence="3" id="KW-1185">Reference proteome</keyword>
<protein>
    <submittedName>
        <fullName evidence="2">HEWD family protein</fullName>
    </submittedName>
</protein>
<feature type="domain" description="HEWD" evidence="1">
    <location>
        <begin position="1"/>
        <end position="56"/>
    </location>
</feature>
<comment type="caution">
    <text evidence="2">The sequence shown here is derived from an EMBL/GenBank/DDBJ whole genome shotgun (WGS) entry which is preliminary data.</text>
</comment>
<name>A0ABD6D8L3_9EURY</name>
<accession>A0ABD6D8L3</accession>
<evidence type="ECO:0000313" key="2">
    <source>
        <dbReference type="EMBL" id="MFD1642621.1"/>
    </source>
</evidence>
<dbReference type="EMBL" id="JBHUDM010000003">
    <property type="protein sequence ID" value="MFD1642621.1"/>
    <property type="molecule type" value="Genomic_DNA"/>
</dbReference>
<reference evidence="2 3" key="1">
    <citation type="journal article" date="2019" name="Int. J. Syst. Evol. Microbiol.">
        <title>The Global Catalogue of Microorganisms (GCM) 10K type strain sequencing project: providing services to taxonomists for standard genome sequencing and annotation.</title>
        <authorList>
            <consortium name="The Broad Institute Genomics Platform"/>
            <consortium name="The Broad Institute Genome Sequencing Center for Infectious Disease"/>
            <person name="Wu L."/>
            <person name="Ma J."/>
        </authorList>
    </citation>
    <scope>NUCLEOTIDE SEQUENCE [LARGE SCALE GENOMIC DNA]</scope>
    <source>
        <strain evidence="2 3">CGMCC 1.10593</strain>
    </source>
</reference>
<dbReference type="InterPro" id="IPR046782">
    <property type="entry name" value="HEWD"/>
</dbReference>